<dbReference type="CDD" id="cd09272">
    <property type="entry name" value="RNase_HI_RT_Ty1"/>
    <property type="match status" value="1"/>
</dbReference>
<organism evidence="3 4">
    <name type="scientific">Vitis vinifera</name>
    <name type="common">Grape</name>
    <dbReference type="NCBI Taxonomy" id="29760"/>
    <lineage>
        <taxon>Eukaryota</taxon>
        <taxon>Viridiplantae</taxon>
        <taxon>Streptophyta</taxon>
        <taxon>Embryophyta</taxon>
        <taxon>Tracheophyta</taxon>
        <taxon>Spermatophyta</taxon>
        <taxon>Magnoliopsida</taxon>
        <taxon>eudicotyledons</taxon>
        <taxon>Gunneridae</taxon>
        <taxon>Pentapetalae</taxon>
        <taxon>rosids</taxon>
        <taxon>Vitales</taxon>
        <taxon>Vitaceae</taxon>
        <taxon>Viteae</taxon>
        <taxon>Vitis</taxon>
    </lineage>
</organism>
<accession>A0A438FP59</accession>
<keyword evidence="1" id="KW-0812">Transmembrane</keyword>
<name>A0A438FP59_VITVI</name>
<keyword evidence="1" id="KW-1133">Transmembrane helix</keyword>
<feature type="domain" description="Reverse transcriptase Ty1/copia-type" evidence="2">
    <location>
        <begin position="130"/>
        <end position="270"/>
    </location>
</feature>
<proteinExistence type="predicted"/>
<dbReference type="PANTHER" id="PTHR11439">
    <property type="entry name" value="GAG-POL-RELATED RETROTRANSPOSON"/>
    <property type="match status" value="1"/>
</dbReference>
<dbReference type="SUPFAM" id="SSF56672">
    <property type="entry name" value="DNA/RNA polymerases"/>
    <property type="match status" value="1"/>
</dbReference>
<feature type="transmembrane region" description="Helical" evidence="1">
    <location>
        <begin position="32"/>
        <end position="53"/>
    </location>
</feature>
<evidence type="ECO:0000313" key="3">
    <source>
        <dbReference type="EMBL" id="RVW61738.1"/>
    </source>
</evidence>
<dbReference type="InterPro" id="IPR013103">
    <property type="entry name" value="RVT_2"/>
</dbReference>
<gene>
    <name evidence="3" type="primary">RE1_1245</name>
    <name evidence="3" type="ORF">CK203_065075</name>
</gene>
<dbReference type="Pfam" id="PF07727">
    <property type="entry name" value="RVT_2"/>
    <property type="match status" value="1"/>
</dbReference>
<dbReference type="Proteomes" id="UP000288805">
    <property type="component" value="Unassembled WGS sequence"/>
</dbReference>
<keyword evidence="1" id="KW-0472">Membrane</keyword>
<comment type="caution">
    <text evidence="3">The sequence shown here is derived from an EMBL/GenBank/DDBJ whole genome shotgun (WGS) entry which is preliminary data.</text>
</comment>
<evidence type="ECO:0000256" key="1">
    <source>
        <dbReference type="SAM" id="Phobius"/>
    </source>
</evidence>
<reference evidence="3 4" key="1">
    <citation type="journal article" date="2018" name="PLoS Genet.">
        <title>Population sequencing reveals clonal diversity and ancestral inbreeding in the grapevine cultivar Chardonnay.</title>
        <authorList>
            <person name="Roach M.J."/>
            <person name="Johnson D.L."/>
            <person name="Bohlmann J."/>
            <person name="van Vuuren H.J."/>
            <person name="Jones S.J."/>
            <person name="Pretorius I.S."/>
            <person name="Schmidt S.A."/>
            <person name="Borneman A.R."/>
        </authorList>
    </citation>
    <scope>NUCLEOTIDE SEQUENCE [LARGE SCALE GENOMIC DNA]</scope>
    <source>
        <strain evidence="4">cv. Chardonnay</strain>
        <tissue evidence="3">Leaf</tissue>
    </source>
</reference>
<dbReference type="AlphaFoldDB" id="A0A438FP59"/>
<evidence type="ECO:0000313" key="4">
    <source>
        <dbReference type="Proteomes" id="UP000288805"/>
    </source>
</evidence>
<evidence type="ECO:0000259" key="2">
    <source>
        <dbReference type="Pfam" id="PF07727"/>
    </source>
</evidence>
<dbReference type="EMBL" id="QGNW01000810">
    <property type="protein sequence ID" value="RVW61738.1"/>
    <property type="molecule type" value="Genomic_DNA"/>
</dbReference>
<sequence length="408" mass="46423">MALRDYVCNQVTYPNHLPLCHQVHKKVHAIPFAILSLIIVTHHNIALLLLLLVKILEPTSYAEAASHSHWQEAMQSELAALEANHTWSLTSLPPGKKPIGCRWVYKIKRHSDVTIERFKARWLQRLHTAGSCPELGENLVCHLHKSLYGLKQASRQWFAKFSTAIQAASFVQSKADYSLFTCRKGKSFTALLIYVDDILITGNDVNAIVALKQFLHSHFRIKDLGDLKYFLGIEVSRSKKGISISQRKYTLEILKDDGFLGAKPVNFPMEQNTKLSDSGELLKDPSQYRRLVGRLIYLTITRPDITYSVHVLSRFMHAPRRPHMEAALRVLHYLKNSPRQAALHIAANPVFHERTKHIEMDCHFIRDKIQDGSVVTKHIALNRSTCRCVHQAIGKGNFLNYDTQVGSS</sequence>
<dbReference type="InterPro" id="IPR043502">
    <property type="entry name" value="DNA/RNA_pol_sf"/>
</dbReference>
<dbReference type="PANTHER" id="PTHR11439:SF498">
    <property type="entry name" value="DNAK FAMILY PROTEIN"/>
    <property type="match status" value="1"/>
</dbReference>
<protein>
    <submittedName>
        <fullName evidence="3">Retrovirus-related Pol polyprotein from transposon RE1</fullName>
    </submittedName>
</protein>